<dbReference type="Pfam" id="PF08879">
    <property type="entry name" value="WRC"/>
    <property type="match status" value="1"/>
</dbReference>
<evidence type="ECO:0000256" key="5">
    <source>
        <dbReference type="RuleBase" id="RU367127"/>
    </source>
</evidence>
<feature type="compositionally biased region" description="Low complexity" evidence="6">
    <location>
        <begin position="274"/>
        <end position="285"/>
    </location>
</feature>
<evidence type="ECO:0000256" key="6">
    <source>
        <dbReference type="SAM" id="MobiDB-lite"/>
    </source>
</evidence>
<dbReference type="Pfam" id="PF08880">
    <property type="entry name" value="QLQ"/>
    <property type="match status" value="1"/>
</dbReference>
<feature type="domain" description="QLQ" evidence="8">
    <location>
        <begin position="330"/>
        <end position="365"/>
    </location>
</feature>
<dbReference type="AlphaFoldDB" id="A0A8K0ILD7"/>
<feature type="region of interest" description="Disordered" evidence="6">
    <location>
        <begin position="425"/>
        <end position="445"/>
    </location>
</feature>
<keyword evidence="7" id="KW-0732">Signal</keyword>
<evidence type="ECO:0000259" key="8">
    <source>
        <dbReference type="PROSITE" id="PS51666"/>
    </source>
</evidence>
<organism evidence="10 11">
    <name type="scientific">Cocos nucifera</name>
    <name type="common">Coconut palm</name>
    <dbReference type="NCBI Taxonomy" id="13894"/>
    <lineage>
        <taxon>Eukaryota</taxon>
        <taxon>Viridiplantae</taxon>
        <taxon>Streptophyta</taxon>
        <taxon>Embryophyta</taxon>
        <taxon>Tracheophyta</taxon>
        <taxon>Spermatophyta</taxon>
        <taxon>Magnoliopsida</taxon>
        <taxon>Liliopsida</taxon>
        <taxon>Arecaceae</taxon>
        <taxon>Arecoideae</taxon>
        <taxon>Cocoseae</taxon>
        <taxon>Attaleinae</taxon>
        <taxon>Cocos</taxon>
    </lineage>
</organism>
<dbReference type="PROSITE" id="PS51667">
    <property type="entry name" value="WRC"/>
    <property type="match status" value="1"/>
</dbReference>
<dbReference type="PANTHER" id="PTHR31602:SF81">
    <property type="entry name" value="GROWTH-REGULATING FACTOR 9"/>
    <property type="match status" value="1"/>
</dbReference>
<gene>
    <name evidence="10" type="ORF">COCNU_10G005650</name>
</gene>
<feature type="region of interest" description="Disordered" evidence="6">
    <location>
        <begin position="494"/>
        <end position="532"/>
    </location>
</feature>
<keyword evidence="11" id="KW-1185">Reference proteome</keyword>
<proteinExistence type="inferred from homology"/>
<protein>
    <recommendedName>
        <fullName evidence="5">Growth-regulating factor</fullName>
    </recommendedName>
</protein>
<dbReference type="EMBL" id="CM017881">
    <property type="protein sequence ID" value="KAG1362346.1"/>
    <property type="molecule type" value="Genomic_DNA"/>
</dbReference>
<reference evidence="10" key="1">
    <citation type="journal article" date="2017" name="Gigascience">
        <title>The genome draft of coconut (Cocos nucifera).</title>
        <authorList>
            <person name="Xiao Y."/>
            <person name="Xu P."/>
            <person name="Fan H."/>
            <person name="Baudouin L."/>
            <person name="Xia W."/>
            <person name="Bocs S."/>
            <person name="Xu J."/>
            <person name="Li Q."/>
            <person name="Guo A."/>
            <person name="Zhou L."/>
            <person name="Li J."/>
            <person name="Wu Y."/>
            <person name="Ma Z."/>
            <person name="Armero A."/>
            <person name="Issali A.E."/>
            <person name="Liu N."/>
            <person name="Peng M."/>
            <person name="Yang Y."/>
        </authorList>
    </citation>
    <scope>NUCLEOTIDE SEQUENCE</scope>
    <source>
        <tissue evidence="10">Spear leaf of Hainan Tall coconut</tissue>
    </source>
</reference>
<dbReference type="InterPro" id="IPR014978">
    <property type="entry name" value="Gln-Leu-Gln_QLQ"/>
</dbReference>
<name>A0A8K0ILD7_COCNU</name>
<dbReference type="InterPro" id="IPR031137">
    <property type="entry name" value="GRF"/>
</dbReference>
<feature type="signal peptide" evidence="7">
    <location>
        <begin position="1"/>
        <end position="26"/>
    </location>
</feature>
<dbReference type="InterPro" id="IPR014977">
    <property type="entry name" value="WRC_dom"/>
</dbReference>
<feature type="compositionally biased region" description="Basic residues" evidence="6">
    <location>
        <begin position="425"/>
        <end position="434"/>
    </location>
</feature>
<dbReference type="GO" id="GO:0005524">
    <property type="term" value="F:ATP binding"/>
    <property type="evidence" value="ECO:0007669"/>
    <property type="project" value="UniProtKB-UniRule"/>
</dbReference>
<feature type="short sequence motif" description="Bipartite nuclear localization signal" evidence="4">
    <location>
        <begin position="428"/>
        <end position="435"/>
    </location>
</feature>
<comment type="similarity">
    <text evidence="2 5">Belongs to the GRF family.</text>
</comment>
<keyword evidence="5" id="KW-0804">Transcription</keyword>
<evidence type="ECO:0000313" key="10">
    <source>
        <dbReference type="EMBL" id="KAG1362346.1"/>
    </source>
</evidence>
<evidence type="ECO:0000256" key="3">
    <source>
        <dbReference type="ARBA" id="ARBA00023242"/>
    </source>
</evidence>
<evidence type="ECO:0000256" key="1">
    <source>
        <dbReference type="ARBA" id="ARBA00004123"/>
    </source>
</evidence>
<keyword evidence="5" id="KW-0010">Activator</keyword>
<dbReference type="GO" id="GO:0006355">
    <property type="term" value="P:regulation of DNA-templated transcription"/>
    <property type="evidence" value="ECO:0007669"/>
    <property type="project" value="InterPro"/>
</dbReference>
<feature type="region of interest" description="Disordered" evidence="6">
    <location>
        <begin position="261"/>
        <end position="299"/>
    </location>
</feature>
<evidence type="ECO:0000256" key="2">
    <source>
        <dbReference type="ARBA" id="ARBA00008122"/>
    </source>
</evidence>
<feature type="chain" id="PRO_5035457907" description="Growth-regulating factor" evidence="7">
    <location>
        <begin position="27"/>
        <end position="532"/>
    </location>
</feature>
<comment type="subcellular location">
    <subcellularLocation>
        <location evidence="1 4 5">Nucleus</location>
    </subcellularLocation>
</comment>
<keyword evidence="3 4" id="KW-0539">Nucleus</keyword>
<feature type="domain" description="WRC" evidence="9">
    <location>
        <begin position="395"/>
        <end position="439"/>
    </location>
</feature>
<dbReference type="OrthoDB" id="1927209at2759"/>
<dbReference type="Proteomes" id="UP000797356">
    <property type="component" value="Chromosome 10"/>
</dbReference>
<dbReference type="PROSITE" id="PS51257">
    <property type="entry name" value="PROKAR_LIPOPROTEIN"/>
    <property type="match status" value="1"/>
</dbReference>
<comment type="domain">
    <text evidence="5">The QLQ domain and WRC domain may be involved in protein-protein interaction and DNA-binding, respectively.</text>
</comment>
<reference evidence="10" key="2">
    <citation type="submission" date="2019-07" db="EMBL/GenBank/DDBJ databases">
        <authorList>
            <person name="Yang Y."/>
            <person name="Bocs S."/>
            <person name="Baudouin L."/>
        </authorList>
    </citation>
    <scope>NUCLEOTIDE SEQUENCE</scope>
    <source>
        <tissue evidence="10">Spear leaf of Hainan Tall coconut</tissue>
    </source>
</reference>
<dbReference type="GO" id="GO:0032502">
    <property type="term" value="P:developmental process"/>
    <property type="evidence" value="ECO:0007669"/>
    <property type="project" value="InterPro"/>
</dbReference>
<sequence length="532" mass="57645">MGARTVPAWGRLGFLIFLVFISSCTRVRVAARLNKETRGKCYEELAMRASHNSTGTGSFADIFDRMLDKEFLDTDEASEVTTVVVAMVIKAFGYSTRTSFLSTRIGEFVFVLLSGDSNMHLVEVFQTSMPTYHISIQGKMYLLLLGTTTLSLVTTPLKFKLIPAVMHLGILMHCFPVESNIRMREASVRNIAKIAFLQVRHPSHKSQTTSLGSCHQKPFGFGAKKKCILAFRTSESQKGSEERHCHPKTISLNAWMSRGCMAEEQNPPPPAPPQEEQQQQQQQQSPLPPPSKIPRLSSDASGVVTMATPSPLGVGLGLGLRLGGGYSRPAFTFMQLQELEHQALIYKYMVAGVPVPLHLVLPIWKSVAASSYGPHHYPSFMGYGSLCLDYRNSMEPEPGRCRRTDGKKWRCSRDVVPDQKYCERHLHRGRNRSRKPVEAGAGATAAAAASTATTTPAAATFQVEPNNNGSNAAAATSYLSIAIPAGGGLHLMPATNSSSSSSGGSNNVSPPRIVFSPTSVLQGGAACKTGPS</sequence>
<dbReference type="GO" id="GO:0006351">
    <property type="term" value="P:DNA-templated transcription"/>
    <property type="evidence" value="ECO:0007669"/>
    <property type="project" value="UniProtKB-UniRule"/>
</dbReference>
<dbReference type="PROSITE" id="PS51666">
    <property type="entry name" value="QLQ"/>
    <property type="match status" value="1"/>
</dbReference>
<feature type="short sequence motif" description="Bipartite nuclear localization signal" evidence="4">
    <location>
        <begin position="400"/>
        <end position="410"/>
    </location>
</feature>
<dbReference type="GO" id="GO:0005634">
    <property type="term" value="C:nucleus"/>
    <property type="evidence" value="ECO:0007669"/>
    <property type="project" value="UniProtKB-SubCell"/>
</dbReference>
<accession>A0A8K0ILD7</accession>
<evidence type="ECO:0000256" key="4">
    <source>
        <dbReference type="PROSITE-ProRule" id="PRU01002"/>
    </source>
</evidence>
<keyword evidence="5" id="KW-0805">Transcription regulation</keyword>
<comment type="function">
    <text evidence="5">Transcription activator.</text>
</comment>
<comment type="caution">
    <text evidence="10">The sequence shown here is derived from an EMBL/GenBank/DDBJ whole genome shotgun (WGS) entry which is preliminary data.</text>
</comment>
<feature type="compositionally biased region" description="Low complexity" evidence="6">
    <location>
        <begin position="496"/>
        <end position="509"/>
    </location>
</feature>
<evidence type="ECO:0000313" key="11">
    <source>
        <dbReference type="Proteomes" id="UP000797356"/>
    </source>
</evidence>
<dbReference type="SMART" id="SM00951">
    <property type="entry name" value="QLQ"/>
    <property type="match status" value="1"/>
</dbReference>
<evidence type="ECO:0000259" key="9">
    <source>
        <dbReference type="PROSITE" id="PS51667"/>
    </source>
</evidence>
<dbReference type="PANTHER" id="PTHR31602">
    <property type="entry name" value="GROWTH-REGULATING FACTOR 5"/>
    <property type="match status" value="1"/>
</dbReference>
<evidence type="ECO:0000256" key="7">
    <source>
        <dbReference type="SAM" id="SignalP"/>
    </source>
</evidence>